<dbReference type="EMBL" id="CM045876">
    <property type="protein sequence ID" value="KAI7941993.1"/>
    <property type="molecule type" value="Genomic_DNA"/>
</dbReference>
<dbReference type="Proteomes" id="UP001060170">
    <property type="component" value="Chromosome 12"/>
</dbReference>
<proteinExistence type="predicted"/>
<evidence type="ECO:0000313" key="2">
    <source>
        <dbReference type="Proteomes" id="UP001060170"/>
    </source>
</evidence>
<comment type="caution">
    <text evidence="1">The sequence shown here is derived from an EMBL/GenBank/DDBJ whole genome shotgun (WGS) entry which is preliminary data.</text>
</comment>
<keyword evidence="2" id="KW-1185">Reference proteome</keyword>
<reference evidence="2" key="1">
    <citation type="journal article" date="2018" name="BMC Genomics">
        <title>Genomic insights into host adaptation between the wheat stripe rust pathogen (Puccinia striiformis f. sp. tritici) and the barley stripe rust pathogen (Puccinia striiformis f. sp. hordei).</title>
        <authorList>
            <person name="Xia C."/>
            <person name="Wang M."/>
            <person name="Yin C."/>
            <person name="Cornejo O.E."/>
            <person name="Hulbert S.H."/>
            <person name="Chen X."/>
        </authorList>
    </citation>
    <scope>NUCLEOTIDE SEQUENCE [LARGE SCALE GENOMIC DNA]</scope>
    <source>
        <strain evidence="2">93-210</strain>
    </source>
</reference>
<protein>
    <submittedName>
        <fullName evidence="1">Uncharacterized protein</fullName>
    </submittedName>
</protein>
<sequence>MTRCHLLESERLQDKVEDPSRLEGGCNRNSFALITSFTYLLLPTPSYFLPSTTFEHGLASHIGIHLLWTRIRLPLSPRNLTTN</sequence>
<accession>A0ACC0DYS9</accession>
<reference evidence="2" key="2">
    <citation type="journal article" date="2018" name="Mol. Plant Microbe Interact.">
        <title>Genome sequence resources for the wheat stripe rust pathogen (Puccinia striiformis f. sp. tritici) and the barley stripe rust pathogen (Puccinia striiformis f. sp. hordei).</title>
        <authorList>
            <person name="Xia C."/>
            <person name="Wang M."/>
            <person name="Yin C."/>
            <person name="Cornejo O.E."/>
            <person name="Hulbert S.H."/>
            <person name="Chen X."/>
        </authorList>
    </citation>
    <scope>NUCLEOTIDE SEQUENCE [LARGE SCALE GENOMIC DNA]</scope>
    <source>
        <strain evidence="2">93-210</strain>
    </source>
</reference>
<reference evidence="1 2" key="3">
    <citation type="journal article" date="2022" name="Microbiol. Spectr.">
        <title>Folding features and dynamics of 3D genome architecture in plant fungal pathogens.</title>
        <authorList>
            <person name="Xia C."/>
        </authorList>
    </citation>
    <scope>NUCLEOTIDE SEQUENCE [LARGE SCALE GENOMIC DNA]</scope>
    <source>
        <strain evidence="1 2">93-210</strain>
    </source>
</reference>
<organism evidence="1 2">
    <name type="scientific">Puccinia striiformis f. sp. tritici</name>
    <dbReference type="NCBI Taxonomy" id="168172"/>
    <lineage>
        <taxon>Eukaryota</taxon>
        <taxon>Fungi</taxon>
        <taxon>Dikarya</taxon>
        <taxon>Basidiomycota</taxon>
        <taxon>Pucciniomycotina</taxon>
        <taxon>Pucciniomycetes</taxon>
        <taxon>Pucciniales</taxon>
        <taxon>Pucciniaceae</taxon>
        <taxon>Puccinia</taxon>
    </lineage>
</organism>
<evidence type="ECO:0000313" key="1">
    <source>
        <dbReference type="EMBL" id="KAI7941993.1"/>
    </source>
</evidence>
<name>A0ACC0DYS9_9BASI</name>
<gene>
    <name evidence="1" type="ORF">MJO28_012020</name>
</gene>